<comment type="caution">
    <text evidence="1">Lacks conserved residue(s) required for the propagation of feature annotation.</text>
</comment>
<dbReference type="Pfam" id="PF01549">
    <property type="entry name" value="ShK"/>
    <property type="match status" value="1"/>
</dbReference>
<feature type="chain" id="PRO_5029660722" description="ShKT domain-containing protein" evidence="2">
    <location>
        <begin position="18"/>
        <end position="316"/>
    </location>
</feature>
<dbReference type="EnsemblMetazoa" id="CLYHEMT016526.1">
    <property type="protein sequence ID" value="CLYHEMP016526.1"/>
    <property type="gene ID" value="CLYHEMG016526"/>
</dbReference>
<dbReference type="Proteomes" id="UP000594262">
    <property type="component" value="Unplaced"/>
</dbReference>
<evidence type="ECO:0000313" key="4">
    <source>
        <dbReference type="EnsemblMetazoa" id="CLYHEMP016526.1"/>
    </source>
</evidence>
<feature type="signal peptide" evidence="2">
    <location>
        <begin position="1"/>
        <end position="17"/>
    </location>
</feature>
<name>A0A7M5X2A6_9CNID</name>
<dbReference type="Gene3D" id="1.10.10.1870">
    <property type="entry name" value="ShTK domain-like"/>
    <property type="match status" value="1"/>
</dbReference>
<dbReference type="Pfam" id="PF00188">
    <property type="entry name" value="CAP"/>
    <property type="match status" value="1"/>
</dbReference>
<dbReference type="InterPro" id="IPR003582">
    <property type="entry name" value="ShKT_dom"/>
</dbReference>
<dbReference type="InterPro" id="IPR014044">
    <property type="entry name" value="CAP_dom"/>
</dbReference>
<dbReference type="RefSeq" id="XP_066927566.1">
    <property type="nucleotide sequence ID" value="XM_067071465.1"/>
</dbReference>
<evidence type="ECO:0000256" key="2">
    <source>
        <dbReference type="SAM" id="SignalP"/>
    </source>
</evidence>
<dbReference type="PRINTS" id="PR00837">
    <property type="entry name" value="V5TPXLIKE"/>
</dbReference>
<dbReference type="PANTHER" id="PTHR10334">
    <property type="entry name" value="CYSTEINE-RICH SECRETORY PROTEIN-RELATED"/>
    <property type="match status" value="1"/>
</dbReference>
<feature type="domain" description="ShKT" evidence="3">
    <location>
        <begin position="283"/>
        <end position="316"/>
    </location>
</feature>
<organism evidence="4 5">
    <name type="scientific">Clytia hemisphaerica</name>
    <dbReference type="NCBI Taxonomy" id="252671"/>
    <lineage>
        <taxon>Eukaryota</taxon>
        <taxon>Metazoa</taxon>
        <taxon>Cnidaria</taxon>
        <taxon>Hydrozoa</taxon>
        <taxon>Hydroidolina</taxon>
        <taxon>Leptothecata</taxon>
        <taxon>Obeliida</taxon>
        <taxon>Clytiidae</taxon>
        <taxon>Clytia</taxon>
    </lineage>
</organism>
<dbReference type="InterPro" id="IPR035940">
    <property type="entry name" value="CAP_sf"/>
</dbReference>
<dbReference type="SUPFAM" id="SSF55797">
    <property type="entry name" value="PR-1-like"/>
    <property type="match status" value="1"/>
</dbReference>
<sequence>MWASLFFVLYVLPLVFCYHGNLQDQLNDDFAENTDNDEREFQDAFSNDGRMRRKHSFHKDWKEGRMRSRDALRNHQEIFRREEENGEVGDSVFVKRSSQPTELSGLQSVSVQGHNAARDRHQGTGAVTYDSVLEDHAIVYAMKLARENKFDHDKNELKMYSEGENLYQGFLDDPREGICVAMYKWYNELRLFNYGKLTGAYNFLPAPEIGHFTQMVWKSSTRIGCGGAYVQTNDSRGKFIVTVVCRYKKQGNVFGKFPDNVGDLKSGKSKNGFTSRDEVCGGCVDSRSDCAAKSGHCRSPFFPGIAAGCPKTCGKC</sequence>
<keyword evidence="5" id="KW-1185">Reference proteome</keyword>
<dbReference type="PROSITE" id="PS01009">
    <property type="entry name" value="CRISP_1"/>
    <property type="match status" value="1"/>
</dbReference>
<dbReference type="PROSITE" id="PS51670">
    <property type="entry name" value="SHKT"/>
    <property type="match status" value="1"/>
</dbReference>
<dbReference type="SMART" id="SM00254">
    <property type="entry name" value="ShKT"/>
    <property type="match status" value="1"/>
</dbReference>
<dbReference type="AlphaFoldDB" id="A0A7M5X2A6"/>
<dbReference type="GO" id="GO:0005576">
    <property type="term" value="C:extracellular region"/>
    <property type="evidence" value="ECO:0007669"/>
    <property type="project" value="InterPro"/>
</dbReference>
<protein>
    <recommendedName>
        <fullName evidence="3">ShKT domain-containing protein</fullName>
    </recommendedName>
</protein>
<dbReference type="InterPro" id="IPR018244">
    <property type="entry name" value="Allrgn_V5/Tpx1_CS"/>
</dbReference>
<dbReference type="Gene3D" id="3.40.33.10">
    <property type="entry name" value="CAP"/>
    <property type="match status" value="1"/>
</dbReference>
<dbReference type="SMART" id="SM00198">
    <property type="entry name" value="SCP"/>
    <property type="match status" value="1"/>
</dbReference>
<evidence type="ECO:0000256" key="1">
    <source>
        <dbReference type="PROSITE-ProRule" id="PRU01005"/>
    </source>
</evidence>
<accession>A0A7M5X2A6</accession>
<reference evidence="4" key="1">
    <citation type="submission" date="2021-01" db="UniProtKB">
        <authorList>
            <consortium name="EnsemblMetazoa"/>
        </authorList>
    </citation>
    <scope>IDENTIFICATION</scope>
</reference>
<dbReference type="GeneID" id="136815033"/>
<evidence type="ECO:0000313" key="5">
    <source>
        <dbReference type="Proteomes" id="UP000594262"/>
    </source>
</evidence>
<evidence type="ECO:0000259" key="3">
    <source>
        <dbReference type="PROSITE" id="PS51670"/>
    </source>
</evidence>
<dbReference type="InterPro" id="IPR001283">
    <property type="entry name" value="CRISP-related"/>
</dbReference>
<dbReference type="OrthoDB" id="5983074at2759"/>
<keyword evidence="2" id="KW-0732">Signal</keyword>
<proteinExistence type="predicted"/>